<evidence type="ECO:0000256" key="1">
    <source>
        <dbReference type="SAM" id="MobiDB-lite"/>
    </source>
</evidence>
<name>A0A381NJK5_9ZZZZ</name>
<proteinExistence type="predicted"/>
<accession>A0A381NJK5</accession>
<evidence type="ECO:0000313" key="2">
    <source>
        <dbReference type="EMBL" id="SUZ54711.1"/>
    </source>
</evidence>
<organism evidence="2">
    <name type="scientific">marine metagenome</name>
    <dbReference type="NCBI Taxonomy" id="408172"/>
    <lineage>
        <taxon>unclassified sequences</taxon>
        <taxon>metagenomes</taxon>
        <taxon>ecological metagenomes</taxon>
    </lineage>
</organism>
<protein>
    <submittedName>
        <fullName evidence="2">Uncharacterized protein</fullName>
    </submittedName>
</protein>
<feature type="region of interest" description="Disordered" evidence="1">
    <location>
        <begin position="1"/>
        <end position="22"/>
    </location>
</feature>
<dbReference type="AlphaFoldDB" id="A0A381NJK5"/>
<feature type="non-terminal residue" evidence="2">
    <location>
        <position position="1"/>
    </location>
</feature>
<gene>
    <name evidence="2" type="ORF">METZ01_LOCUS7565</name>
</gene>
<dbReference type="EMBL" id="UINC01000403">
    <property type="protein sequence ID" value="SUZ54711.1"/>
    <property type="molecule type" value="Genomic_DNA"/>
</dbReference>
<reference evidence="2" key="1">
    <citation type="submission" date="2018-05" db="EMBL/GenBank/DDBJ databases">
        <authorList>
            <person name="Lanie J.A."/>
            <person name="Ng W.-L."/>
            <person name="Kazmierczak K.M."/>
            <person name="Andrzejewski T.M."/>
            <person name="Davidsen T.M."/>
            <person name="Wayne K.J."/>
            <person name="Tettelin H."/>
            <person name="Glass J.I."/>
            <person name="Rusch D."/>
            <person name="Podicherti R."/>
            <person name="Tsui H.-C.T."/>
            <person name="Winkler M.E."/>
        </authorList>
    </citation>
    <scope>NUCLEOTIDE SEQUENCE</scope>
</reference>
<sequence length="40" mass="4419">VPEPGNRGQERARSKQNLFAPHAPKLYFQGEVGGRWGGPE</sequence>